<dbReference type="InterPro" id="IPR029752">
    <property type="entry name" value="D-isomer_DH_CS1"/>
</dbReference>
<evidence type="ECO:0000256" key="1">
    <source>
        <dbReference type="ARBA" id="ARBA00003800"/>
    </source>
</evidence>
<comment type="catalytic activity">
    <reaction evidence="12">
        <text>(R)-2-hydroxyglutarate + NAD(+) = 2-oxoglutarate + NADH + H(+)</text>
        <dbReference type="Rhea" id="RHEA:49612"/>
        <dbReference type="ChEBI" id="CHEBI:15378"/>
        <dbReference type="ChEBI" id="CHEBI:15801"/>
        <dbReference type="ChEBI" id="CHEBI:16810"/>
        <dbReference type="ChEBI" id="CHEBI:57540"/>
        <dbReference type="ChEBI" id="CHEBI:57945"/>
        <dbReference type="EC" id="1.1.1.399"/>
    </reaction>
</comment>
<evidence type="ECO:0000256" key="14">
    <source>
        <dbReference type="RuleBase" id="RU003719"/>
    </source>
</evidence>
<dbReference type="RefSeq" id="WP_024268718.1">
    <property type="nucleotide sequence ID" value="NC_023035.1"/>
</dbReference>
<dbReference type="OrthoDB" id="9805416at2"/>
<evidence type="ECO:0000256" key="6">
    <source>
        <dbReference type="ARBA" id="ARBA00021582"/>
    </source>
</evidence>
<keyword evidence="10" id="KW-0718">Serine biosynthesis</keyword>
<proteinExistence type="inferred from homology"/>
<dbReference type="Pfam" id="PF00389">
    <property type="entry name" value="2-Hacid_dh"/>
    <property type="match status" value="1"/>
</dbReference>
<evidence type="ECO:0000256" key="11">
    <source>
        <dbReference type="ARBA" id="ARBA00030455"/>
    </source>
</evidence>
<sequence>MKILIADKLSDNAVKALENMGASVRLEPDAAAGDLPQLMNDAEILIVRSTKVNKAAMDAASSLSLIIRAGAGVNTIDLEYASALGIHVANCPGKNADAVAELTIGHMIALDRNIVDNSIDLRNGVWNKKGYSKARGLKGRTLGILGLGSIGTKVAAVAQVMGMNVQAWSRSLTEQKAKTMGLGFCPTPMDLARSSDIVSIHLAASNDTRHLVDRSFLEAMKESAFLINTSRGEIVDSAALMEICSSKSLKIALDVYEDEPGASEKTFPHTELAQLITGTHHIGASTQQAADAIADEVVKIVESYRSSGKPLHPVNARDKSTAQFNLVVRHFNKVGVLAAVLDALRNADINIEEMENSIFSGGEAAVCTLKLDDRPSDVILNEISSMDNIIKASLK</sequence>
<dbReference type="InterPro" id="IPR036291">
    <property type="entry name" value="NAD(P)-bd_dom_sf"/>
</dbReference>
<keyword evidence="8 14" id="KW-0560">Oxidoreductase</keyword>
<evidence type="ECO:0000256" key="7">
    <source>
        <dbReference type="ARBA" id="ARBA00022605"/>
    </source>
</evidence>
<dbReference type="PATRIC" id="fig|1307761.3.peg.2454"/>
<dbReference type="Pfam" id="PF02826">
    <property type="entry name" value="2-Hacid_dh_C"/>
    <property type="match status" value="1"/>
</dbReference>
<dbReference type="KEGG" id="slr:L21SP2_2462"/>
<dbReference type="PROSITE" id="PS00671">
    <property type="entry name" value="D_2_HYDROXYACID_DH_3"/>
    <property type="match status" value="1"/>
</dbReference>
<dbReference type="PANTHER" id="PTHR42789:SF1">
    <property type="entry name" value="D-ISOMER SPECIFIC 2-HYDROXYACID DEHYDROGENASE FAMILY PROTEIN (AFU_ORTHOLOGUE AFUA_6G10090)"/>
    <property type="match status" value="1"/>
</dbReference>
<dbReference type="GO" id="GO:0051287">
    <property type="term" value="F:NAD binding"/>
    <property type="evidence" value="ECO:0007669"/>
    <property type="project" value="InterPro"/>
</dbReference>
<dbReference type="PANTHER" id="PTHR42789">
    <property type="entry name" value="D-ISOMER SPECIFIC 2-HYDROXYACID DEHYDROGENASE FAMILY PROTEIN (AFU_ORTHOLOGUE AFUA_6G10090)"/>
    <property type="match status" value="1"/>
</dbReference>
<name>V5WJK1_9SPIO</name>
<gene>
    <name evidence="16" type="ORF">L21SP2_2462</name>
</gene>
<evidence type="ECO:0000256" key="10">
    <source>
        <dbReference type="ARBA" id="ARBA00023299"/>
    </source>
</evidence>
<dbReference type="HOGENOM" id="CLU_019796_1_3_12"/>
<evidence type="ECO:0000256" key="9">
    <source>
        <dbReference type="ARBA" id="ARBA00023027"/>
    </source>
</evidence>
<evidence type="ECO:0000256" key="12">
    <source>
        <dbReference type="ARBA" id="ARBA00048126"/>
    </source>
</evidence>
<evidence type="ECO:0000313" key="17">
    <source>
        <dbReference type="Proteomes" id="UP000018680"/>
    </source>
</evidence>
<dbReference type="Gene3D" id="3.30.70.260">
    <property type="match status" value="1"/>
</dbReference>
<dbReference type="InterPro" id="IPR050857">
    <property type="entry name" value="D-2-hydroxyacid_DH"/>
</dbReference>
<dbReference type="GO" id="GO:0004617">
    <property type="term" value="F:phosphoglycerate dehydrogenase activity"/>
    <property type="evidence" value="ECO:0007669"/>
    <property type="project" value="UniProtKB-EC"/>
</dbReference>
<dbReference type="InterPro" id="IPR006140">
    <property type="entry name" value="D-isomer_DH_NAD-bd"/>
</dbReference>
<feature type="domain" description="ACT" evidence="15">
    <location>
        <begin position="325"/>
        <end position="395"/>
    </location>
</feature>
<protein>
    <recommendedName>
        <fullName evidence="6">D-3-phosphoglycerate dehydrogenase</fullName>
        <ecNumber evidence="4">1.1.1.399</ecNumber>
        <ecNumber evidence="5">1.1.1.95</ecNumber>
    </recommendedName>
    <alternativeName>
        <fullName evidence="11">2-oxoglutarate reductase</fullName>
    </alternativeName>
</protein>
<dbReference type="Proteomes" id="UP000018680">
    <property type="component" value="Chromosome"/>
</dbReference>
<evidence type="ECO:0000256" key="2">
    <source>
        <dbReference type="ARBA" id="ARBA00005216"/>
    </source>
</evidence>
<evidence type="ECO:0000256" key="8">
    <source>
        <dbReference type="ARBA" id="ARBA00023002"/>
    </source>
</evidence>
<keyword evidence="7" id="KW-0028">Amino-acid biosynthesis</keyword>
<dbReference type="UniPathway" id="UPA00135">
    <property type="reaction ID" value="UER00196"/>
</dbReference>
<dbReference type="EC" id="1.1.1.95" evidence="5"/>
<reference evidence="16 17" key="1">
    <citation type="journal article" date="2015" name="Stand. Genomic Sci.">
        <title>Complete genome sequence and description of Salinispira pacifica gen. nov., sp. nov., a novel spirochaete isolated form a hypersaline microbial mat.</title>
        <authorList>
            <person name="Ben Hania W."/>
            <person name="Joseph M."/>
            <person name="Schumann P."/>
            <person name="Bunk B."/>
            <person name="Fiebig A."/>
            <person name="Sproer C."/>
            <person name="Klenk H.P."/>
            <person name="Fardeau M.L."/>
            <person name="Spring S."/>
        </authorList>
    </citation>
    <scope>NUCLEOTIDE SEQUENCE [LARGE SCALE GENOMIC DNA]</scope>
    <source>
        <strain evidence="16 17">L21-RPul-D2</strain>
    </source>
</reference>
<dbReference type="EMBL" id="CP006939">
    <property type="protein sequence ID" value="AHC15815.1"/>
    <property type="molecule type" value="Genomic_DNA"/>
</dbReference>
<dbReference type="eggNOG" id="COG1052">
    <property type="taxonomic scope" value="Bacteria"/>
</dbReference>
<dbReference type="STRING" id="1307761.L21SP2_2462"/>
<comment type="similarity">
    <text evidence="3 14">Belongs to the D-isomer specific 2-hydroxyacid dehydrogenase family.</text>
</comment>
<comment type="pathway">
    <text evidence="2">Amino-acid biosynthesis; L-serine biosynthesis; L-serine from 3-phospho-D-glycerate: step 1/3.</text>
</comment>
<accession>V5WJK1</accession>
<dbReference type="EC" id="1.1.1.399" evidence="4"/>
<evidence type="ECO:0000256" key="4">
    <source>
        <dbReference type="ARBA" id="ARBA00013001"/>
    </source>
</evidence>
<evidence type="ECO:0000259" key="15">
    <source>
        <dbReference type="PROSITE" id="PS51671"/>
    </source>
</evidence>
<dbReference type="SUPFAM" id="SSF52283">
    <property type="entry name" value="Formate/glycerate dehydrogenase catalytic domain-like"/>
    <property type="match status" value="1"/>
</dbReference>
<evidence type="ECO:0000256" key="3">
    <source>
        <dbReference type="ARBA" id="ARBA00005854"/>
    </source>
</evidence>
<dbReference type="Gene3D" id="3.40.50.720">
    <property type="entry name" value="NAD(P)-binding Rossmann-like Domain"/>
    <property type="match status" value="2"/>
</dbReference>
<keyword evidence="17" id="KW-1185">Reference proteome</keyword>
<comment type="function">
    <text evidence="1">Catalyzes the reversible oxidation of 3-phospho-D-glycerate to 3-phosphonooxypyruvate, the first step of the phosphorylated L-serine biosynthesis pathway. Also catalyzes the reversible oxidation of 2-hydroxyglutarate to 2-oxoglutarate.</text>
</comment>
<organism evidence="16 17">
    <name type="scientific">Salinispira pacifica</name>
    <dbReference type="NCBI Taxonomy" id="1307761"/>
    <lineage>
        <taxon>Bacteria</taxon>
        <taxon>Pseudomonadati</taxon>
        <taxon>Spirochaetota</taxon>
        <taxon>Spirochaetia</taxon>
        <taxon>Spirochaetales</taxon>
        <taxon>Spirochaetaceae</taxon>
        <taxon>Salinispira</taxon>
    </lineage>
</organism>
<dbReference type="PROSITE" id="PS00065">
    <property type="entry name" value="D_2_HYDROXYACID_DH_1"/>
    <property type="match status" value="1"/>
</dbReference>
<evidence type="ECO:0000256" key="5">
    <source>
        <dbReference type="ARBA" id="ARBA00013143"/>
    </source>
</evidence>
<comment type="catalytic activity">
    <reaction evidence="13">
        <text>(2R)-3-phosphoglycerate + NAD(+) = 3-phosphooxypyruvate + NADH + H(+)</text>
        <dbReference type="Rhea" id="RHEA:12641"/>
        <dbReference type="ChEBI" id="CHEBI:15378"/>
        <dbReference type="ChEBI" id="CHEBI:18110"/>
        <dbReference type="ChEBI" id="CHEBI:57540"/>
        <dbReference type="ChEBI" id="CHEBI:57945"/>
        <dbReference type="ChEBI" id="CHEBI:58272"/>
        <dbReference type="EC" id="1.1.1.95"/>
    </reaction>
</comment>
<evidence type="ECO:0000256" key="13">
    <source>
        <dbReference type="ARBA" id="ARBA00048731"/>
    </source>
</evidence>
<evidence type="ECO:0000313" key="16">
    <source>
        <dbReference type="EMBL" id="AHC15815.1"/>
    </source>
</evidence>
<dbReference type="InterPro" id="IPR006139">
    <property type="entry name" value="D-isomer_2_OHA_DH_cat_dom"/>
</dbReference>
<dbReference type="InterPro" id="IPR029753">
    <property type="entry name" value="D-isomer_DH_CS"/>
</dbReference>
<keyword evidence="9" id="KW-0520">NAD</keyword>
<dbReference type="AlphaFoldDB" id="V5WJK1"/>
<dbReference type="PROSITE" id="PS51671">
    <property type="entry name" value="ACT"/>
    <property type="match status" value="1"/>
</dbReference>
<dbReference type="InterPro" id="IPR002912">
    <property type="entry name" value="ACT_dom"/>
</dbReference>
<dbReference type="SUPFAM" id="SSF55021">
    <property type="entry name" value="ACT-like"/>
    <property type="match status" value="1"/>
</dbReference>
<dbReference type="GO" id="GO:0006564">
    <property type="term" value="P:L-serine biosynthetic process"/>
    <property type="evidence" value="ECO:0007669"/>
    <property type="project" value="UniProtKB-KW"/>
</dbReference>
<dbReference type="SUPFAM" id="SSF51735">
    <property type="entry name" value="NAD(P)-binding Rossmann-fold domains"/>
    <property type="match status" value="1"/>
</dbReference>
<dbReference type="InterPro" id="IPR045865">
    <property type="entry name" value="ACT-like_dom_sf"/>
</dbReference>